<dbReference type="AlphaFoldDB" id="A0AAN6JDY7"/>
<protein>
    <recommendedName>
        <fullName evidence="8">NADP-dependent oxidoreductase domain-containing protein</fullName>
    </recommendedName>
</protein>
<feature type="domain" description="NADP-dependent oxidoreductase" evidence="8">
    <location>
        <begin position="45"/>
        <end position="307"/>
    </location>
</feature>
<dbReference type="Gene3D" id="3.20.20.100">
    <property type="entry name" value="NADP-dependent oxidoreductase domain"/>
    <property type="match status" value="1"/>
</dbReference>
<evidence type="ECO:0000256" key="3">
    <source>
        <dbReference type="ARBA" id="ARBA00023002"/>
    </source>
</evidence>
<dbReference type="PIRSF" id="PIRSF000097">
    <property type="entry name" value="AKR"/>
    <property type="match status" value="1"/>
</dbReference>
<dbReference type="Proteomes" id="UP001168146">
    <property type="component" value="Unassembled WGS sequence"/>
</dbReference>
<keyword evidence="2" id="KW-0521">NADP</keyword>
<evidence type="ECO:0000256" key="1">
    <source>
        <dbReference type="ARBA" id="ARBA00007905"/>
    </source>
</evidence>
<dbReference type="InterPro" id="IPR023210">
    <property type="entry name" value="NADP_OxRdtase_dom"/>
</dbReference>
<evidence type="ECO:0000256" key="2">
    <source>
        <dbReference type="ARBA" id="ARBA00022857"/>
    </source>
</evidence>
<dbReference type="FunFam" id="3.20.20.100:FF:000002">
    <property type="entry name" value="2,5-diketo-D-gluconic acid reductase A"/>
    <property type="match status" value="1"/>
</dbReference>
<dbReference type="InterPro" id="IPR018170">
    <property type="entry name" value="Aldo/ket_reductase_CS"/>
</dbReference>
<dbReference type="PANTHER" id="PTHR43827">
    <property type="entry name" value="2,5-DIKETO-D-GLUCONIC ACID REDUCTASE"/>
    <property type="match status" value="1"/>
</dbReference>
<dbReference type="PANTHER" id="PTHR43827:SF3">
    <property type="entry name" value="NADP-DEPENDENT OXIDOREDUCTASE DOMAIN-CONTAINING PROTEIN"/>
    <property type="match status" value="1"/>
</dbReference>
<dbReference type="EMBL" id="JASUXU010000023">
    <property type="protein sequence ID" value="KAK0320873.1"/>
    <property type="molecule type" value="Genomic_DNA"/>
</dbReference>
<dbReference type="InterPro" id="IPR020471">
    <property type="entry name" value="AKR"/>
</dbReference>
<evidence type="ECO:0000313" key="10">
    <source>
        <dbReference type="Proteomes" id="UP001168146"/>
    </source>
</evidence>
<dbReference type="Pfam" id="PF00248">
    <property type="entry name" value="Aldo_ket_red"/>
    <property type="match status" value="1"/>
</dbReference>
<feature type="binding site" evidence="5">
    <location>
        <position position="140"/>
    </location>
    <ligand>
        <name>substrate</name>
    </ligand>
</feature>
<keyword evidence="3" id="KW-0560">Oxidoreductase</keyword>
<comment type="similarity">
    <text evidence="1">Belongs to the aldo/keto reductase family.</text>
</comment>
<dbReference type="PROSITE" id="PS00798">
    <property type="entry name" value="ALDOKETO_REDUCTASE_1"/>
    <property type="match status" value="1"/>
</dbReference>
<feature type="signal peptide" evidence="7">
    <location>
        <begin position="1"/>
        <end position="16"/>
    </location>
</feature>
<dbReference type="InterPro" id="IPR036812">
    <property type="entry name" value="NAD(P)_OxRdtase_dom_sf"/>
</dbReference>
<gene>
    <name evidence="9" type="ORF">LTR82_008191</name>
</gene>
<evidence type="ECO:0000256" key="6">
    <source>
        <dbReference type="PIRSR" id="PIRSR000097-3"/>
    </source>
</evidence>
<feature type="active site" description="Proton donor" evidence="4">
    <location>
        <position position="78"/>
    </location>
</feature>
<feature type="site" description="Lowers pKa of active site Tyr" evidence="6">
    <location>
        <position position="107"/>
    </location>
</feature>
<organism evidence="9 10">
    <name type="scientific">Friedmanniomyces endolithicus</name>
    <dbReference type="NCBI Taxonomy" id="329885"/>
    <lineage>
        <taxon>Eukaryota</taxon>
        <taxon>Fungi</taxon>
        <taxon>Dikarya</taxon>
        <taxon>Ascomycota</taxon>
        <taxon>Pezizomycotina</taxon>
        <taxon>Dothideomycetes</taxon>
        <taxon>Dothideomycetidae</taxon>
        <taxon>Mycosphaerellales</taxon>
        <taxon>Teratosphaeriaceae</taxon>
        <taxon>Friedmanniomyces</taxon>
    </lineage>
</organism>
<feature type="chain" id="PRO_5042922884" description="NADP-dependent oxidoreductase domain-containing protein" evidence="7">
    <location>
        <begin position="17"/>
        <end position="335"/>
    </location>
</feature>
<evidence type="ECO:0000259" key="8">
    <source>
        <dbReference type="Pfam" id="PF00248"/>
    </source>
</evidence>
<sequence length="335" mass="36730">MRLTTGLLPLAASAFALQHDGTQIPLEPSTAILSWPLTLDTIPLLGFGTWNLKGDNVSEAVSWAIQTGYRHIDCAAAYGNEKEVGRGIADGLLKTGLKREDLWITSKLWNDHHGTTAPQTAIDTTLRNLGLTYLDLYHMHWPVSQSPLIHKNTIEYLPTWSSMVLLHSKGLARHIGVSNFSPTQLRDLLAHSPVAPYAHQMELHPYLQQAAWLDFHEEHGIHVTAYSPLAGSNPTYGKYPEGLEPLLNNTVLREIAGERGCTPAQVALAWGMGKGTSVIPKSQHKGRIEEDFGSAGCELGEGDVERIGGLGTVKYRFNNPSEDWGVDLYEGLEGV</sequence>
<dbReference type="PRINTS" id="PR00069">
    <property type="entry name" value="ALDKETRDTASE"/>
</dbReference>
<evidence type="ECO:0000256" key="4">
    <source>
        <dbReference type="PIRSR" id="PIRSR000097-1"/>
    </source>
</evidence>
<comment type="caution">
    <text evidence="9">The sequence shown here is derived from an EMBL/GenBank/DDBJ whole genome shotgun (WGS) entry which is preliminary data.</text>
</comment>
<dbReference type="CDD" id="cd19071">
    <property type="entry name" value="AKR_AKR1-5-like"/>
    <property type="match status" value="1"/>
</dbReference>
<accession>A0AAN6JDY7</accession>
<keyword evidence="7" id="KW-0732">Signal</keyword>
<name>A0AAN6JDY7_9PEZI</name>
<dbReference type="GO" id="GO:0016616">
    <property type="term" value="F:oxidoreductase activity, acting on the CH-OH group of donors, NAD or NADP as acceptor"/>
    <property type="evidence" value="ECO:0007669"/>
    <property type="project" value="UniProtKB-ARBA"/>
</dbReference>
<dbReference type="SUPFAM" id="SSF51430">
    <property type="entry name" value="NAD(P)-linked oxidoreductase"/>
    <property type="match status" value="1"/>
</dbReference>
<evidence type="ECO:0000256" key="7">
    <source>
        <dbReference type="SAM" id="SignalP"/>
    </source>
</evidence>
<evidence type="ECO:0000313" key="9">
    <source>
        <dbReference type="EMBL" id="KAK0320873.1"/>
    </source>
</evidence>
<evidence type="ECO:0000256" key="5">
    <source>
        <dbReference type="PIRSR" id="PIRSR000097-2"/>
    </source>
</evidence>
<proteinExistence type="inferred from homology"/>
<dbReference type="PROSITE" id="PS00062">
    <property type="entry name" value="ALDOKETO_REDUCTASE_2"/>
    <property type="match status" value="1"/>
</dbReference>
<reference evidence="9" key="1">
    <citation type="submission" date="2021-12" db="EMBL/GenBank/DDBJ databases">
        <title>Black yeast isolated from Biological Soil Crust.</title>
        <authorList>
            <person name="Kurbessoian T."/>
        </authorList>
    </citation>
    <scope>NUCLEOTIDE SEQUENCE</scope>
    <source>
        <strain evidence="9">CCFEE 5208</strain>
    </source>
</reference>